<gene>
    <name evidence="1" type="ORF">PBY51_009105</name>
</gene>
<dbReference type="AlphaFoldDB" id="A0AAN8AB43"/>
<organism evidence="1 2">
    <name type="scientific">Eleginops maclovinus</name>
    <name type="common">Patagonian blennie</name>
    <name type="synonym">Eleginus maclovinus</name>
    <dbReference type="NCBI Taxonomy" id="56733"/>
    <lineage>
        <taxon>Eukaryota</taxon>
        <taxon>Metazoa</taxon>
        <taxon>Chordata</taxon>
        <taxon>Craniata</taxon>
        <taxon>Vertebrata</taxon>
        <taxon>Euteleostomi</taxon>
        <taxon>Actinopterygii</taxon>
        <taxon>Neopterygii</taxon>
        <taxon>Teleostei</taxon>
        <taxon>Neoteleostei</taxon>
        <taxon>Acanthomorphata</taxon>
        <taxon>Eupercaria</taxon>
        <taxon>Perciformes</taxon>
        <taxon>Notothenioidei</taxon>
        <taxon>Eleginopidae</taxon>
        <taxon>Eleginops</taxon>
    </lineage>
</organism>
<reference evidence="1 2" key="2">
    <citation type="journal article" date="2023" name="Mol. Biol. Evol.">
        <title>Genomics of Secondarily Temperate Adaptation in the Only Non-Antarctic Icefish.</title>
        <authorList>
            <person name="Rivera-Colon A.G."/>
            <person name="Rayamajhi N."/>
            <person name="Minhas B.F."/>
            <person name="Madrigal G."/>
            <person name="Bilyk K.T."/>
            <person name="Yoon V."/>
            <person name="Hune M."/>
            <person name="Gregory S."/>
            <person name="Cheng C.H.C."/>
            <person name="Catchen J.M."/>
        </authorList>
    </citation>
    <scope>NUCLEOTIDE SEQUENCE [LARGE SCALE GENOMIC DNA]</scope>
    <source>
        <strain evidence="1">JMC-PN-2008</strain>
    </source>
</reference>
<proteinExistence type="predicted"/>
<accession>A0AAN8AB43</accession>
<protein>
    <submittedName>
        <fullName evidence="1">Uncharacterized protein</fullName>
    </submittedName>
</protein>
<dbReference type="Proteomes" id="UP001346869">
    <property type="component" value="Unassembled WGS sequence"/>
</dbReference>
<comment type="caution">
    <text evidence="1">The sequence shown here is derived from an EMBL/GenBank/DDBJ whole genome shotgun (WGS) entry which is preliminary data.</text>
</comment>
<evidence type="ECO:0000313" key="2">
    <source>
        <dbReference type="Proteomes" id="UP001346869"/>
    </source>
</evidence>
<dbReference type="EMBL" id="JAUZQC010000024">
    <property type="protein sequence ID" value="KAK5849464.1"/>
    <property type="molecule type" value="Genomic_DNA"/>
</dbReference>
<keyword evidence="2" id="KW-1185">Reference proteome</keyword>
<name>A0AAN8AB43_ELEMC</name>
<sequence length="89" mass="9923">MRNLPSDLTSAENRRGNILICSSPPNARGVVVMIQIDYNKRRMTPKTRSSPLMRRVKRRSPGALVITSVETSQRCSLSEESSPAQLKVP</sequence>
<evidence type="ECO:0000313" key="1">
    <source>
        <dbReference type="EMBL" id="KAK5849464.1"/>
    </source>
</evidence>
<reference evidence="1 2" key="1">
    <citation type="journal article" date="2023" name="Genes (Basel)">
        <title>Chromosome-Level Genome Assembly and Circadian Gene Repertoire of the Patagonia Blennie Eleginops maclovinus-The Closest Ancestral Proxy of Antarctic Cryonotothenioids.</title>
        <authorList>
            <person name="Cheng C.C."/>
            <person name="Rivera-Colon A.G."/>
            <person name="Minhas B.F."/>
            <person name="Wilson L."/>
            <person name="Rayamajhi N."/>
            <person name="Vargas-Chacoff L."/>
            <person name="Catchen J.M."/>
        </authorList>
    </citation>
    <scope>NUCLEOTIDE SEQUENCE [LARGE SCALE GENOMIC DNA]</scope>
    <source>
        <strain evidence="1">JMC-PN-2008</strain>
    </source>
</reference>